<proteinExistence type="predicted"/>
<organism evidence="2 3">
    <name type="scientific">Ajellomyces capsulatus</name>
    <name type="common">Darling's disease fungus</name>
    <name type="synonym">Histoplasma capsulatum</name>
    <dbReference type="NCBI Taxonomy" id="5037"/>
    <lineage>
        <taxon>Eukaryota</taxon>
        <taxon>Fungi</taxon>
        <taxon>Dikarya</taxon>
        <taxon>Ascomycota</taxon>
        <taxon>Pezizomycotina</taxon>
        <taxon>Eurotiomycetes</taxon>
        <taxon>Eurotiomycetidae</taxon>
        <taxon>Onygenales</taxon>
        <taxon>Ajellomycetaceae</taxon>
        <taxon>Histoplasma</taxon>
    </lineage>
</organism>
<feature type="compositionally biased region" description="Polar residues" evidence="1">
    <location>
        <begin position="164"/>
        <end position="179"/>
    </location>
</feature>
<dbReference type="VEuPathDB" id="FungiDB:I7I51_07173"/>
<gene>
    <name evidence="2" type="ORF">I7I51_07173</name>
</gene>
<dbReference type="AlphaFoldDB" id="A0A8A1MIJ9"/>
<reference evidence="2" key="1">
    <citation type="submission" date="2021-01" db="EMBL/GenBank/DDBJ databases">
        <title>Chromosome-level genome assembly of a human fungal pathogen reveals clustering of transcriptionally co-regulated genes.</title>
        <authorList>
            <person name="Voorhies M."/>
            <person name="Cohen S."/>
            <person name="Shea T.P."/>
            <person name="Petrus S."/>
            <person name="Munoz J.F."/>
            <person name="Poplawski S."/>
            <person name="Goldman W.E."/>
            <person name="Michael T."/>
            <person name="Cuomo C.A."/>
            <person name="Sil A."/>
            <person name="Beyhan S."/>
        </authorList>
    </citation>
    <scope>NUCLEOTIDE SEQUENCE</scope>
    <source>
        <strain evidence="2">WU24</strain>
    </source>
</reference>
<feature type="compositionally biased region" description="Basic and acidic residues" evidence="1">
    <location>
        <begin position="121"/>
        <end position="143"/>
    </location>
</feature>
<evidence type="ECO:0000313" key="2">
    <source>
        <dbReference type="EMBL" id="QSS66316.1"/>
    </source>
</evidence>
<sequence length="179" mass="19541">MAGQLAWAHIMSGPADDKPPKPPTDPGPGLQTTQTRQKARLLYCNWLPHPIPRPRTFAATGASLAIPRPCIDATTSNNTTTDTQKHKKRTRMQGDASVEVGAGTRSIPWTKNPVIVTMRSKRGESRCFKEGRGPEETSVHETRPAASGHGPKKVVVGNGFARRISSQPFNKYSYSSRDP</sequence>
<evidence type="ECO:0000256" key="1">
    <source>
        <dbReference type="SAM" id="MobiDB-lite"/>
    </source>
</evidence>
<evidence type="ECO:0000313" key="3">
    <source>
        <dbReference type="Proteomes" id="UP000663671"/>
    </source>
</evidence>
<dbReference type="EMBL" id="CP069115">
    <property type="protein sequence ID" value="QSS66316.1"/>
    <property type="molecule type" value="Genomic_DNA"/>
</dbReference>
<protein>
    <submittedName>
        <fullName evidence="2">Uncharacterized protein</fullName>
    </submittedName>
</protein>
<accession>A0A8A1MIJ9</accession>
<dbReference type="Proteomes" id="UP000663671">
    <property type="component" value="Chromosome 3"/>
</dbReference>
<feature type="region of interest" description="Disordered" evidence="1">
    <location>
        <begin position="1"/>
        <end position="37"/>
    </location>
</feature>
<feature type="region of interest" description="Disordered" evidence="1">
    <location>
        <begin position="121"/>
        <end position="179"/>
    </location>
</feature>
<feature type="region of interest" description="Disordered" evidence="1">
    <location>
        <begin position="73"/>
        <end position="105"/>
    </location>
</feature>
<name>A0A8A1MIJ9_AJECA</name>